<dbReference type="SUPFAM" id="SSF51735">
    <property type="entry name" value="NAD(P)-binding Rossmann-fold domains"/>
    <property type="match status" value="1"/>
</dbReference>
<dbReference type="GO" id="GO:0006740">
    <property type="term" value="P:NADPH regeneration"/>
    <property type="evidence" value="ECO:0007669"/>
    <property type="project" value="TreeGrafter"/>
</dbReference>
<evidence type="ECO:0000313" key="3">
    <source>
        <dbReference type="Proteomes" id="UP000193467"/>
    </source>
</evidence>
<dbReference type="GO" id="GO:0016491">
    <property type="term" value="F:oxidoreductase activity"/>
    <property type="evidence" value="ECO:0007669"/>
    <property type="project" value="TreeGrafter"/>
</dbReference>
<protein>
    <submittedName>
        <fullName evidence="2">D-galacturonic acid reductase</fullName>
    </submittedName>
</protein>
<gene>
    <name evidence="2" type="ORF">BCR35DRAFT_143247</name>
</gene>
<dbReference type="InterPro" id="IPR036291">
    <property type="entry name" value="NAD(P)-bd_dom_sf"/>
</dbReference>
<dbReference type="InParanoid" id="A0A1Y2ER82"/>
<dbReference type="PANTHER" id="PTHR42840">
    <property type="entry name" value="NAD(P)-BINDING ROSSMANN-FOLD SUPERFAMILY PROTEIN-RELATED"/>
    <property type="match status" value="1"/>
</dbReference>
<evidence type="ECO:0000313" key="2">
    <source>
        <dbReference type="EMBL" id="ORY74032.1"/>
    </source>
</evidence>
<evidence type="ECO:0000259" key="1">
    <source>
        <dbReference type="Pfam" id="PF01408"/>
    </source>
</evidence>
<dbReference type="GO" id="GO:0000166">
    <property type="term" value="F:nucleotide binding"/>
    <property type="evidence" value="ECO:0007669"/>
    <property type="project" value="InterPro"/>
</dbReference>
<dbReference type="STRING" id="106004.A0A1Y2ER82"/>
<dbReference type="Pfam" id="PF01408">
    <property type="entry name" value="GFO_IDH_MocA"/>
    <property type="match status" value="1"/>
</dbReference>
<dbReference type="Gene3D" id="3.30.360.10">
    <property type="entry name" value="Dihydrodipicolinate Reductase, domain 2"/>
    <property type="match status" value="1"/>
</dbReference>
<dbReference type="Gene3D" id="3.40.50.720">
    <property type="entry name" value="NAD(P)-binding Rossmann-like Domain"/>
    <property type="match status" value="1"/>
</dbReference>
<reference evidence="2 3" key="1">
    <citation type="submission" date="2016-07" db="EMBL/GenBank/DDBJ databases">
        <title>Pervasive Adenine N6-methylation of Active Genes in Fungi.</title>
        <authorList>
            <consortium name="DOE Joint Genome Institute"/>
            <person name="Mondo S.J."/>
            <person name="Dannebaum R.O."/>
            <person name="Kuo R.C."/>
            <person name="Labutti K."/>
            <person name="Haridas S."/>
            <person name="Kuo A."/>
            <person name="Salamov A."/>
            <person name="Ahrendt S.R."/>
            <person name="Lipzen A."/>
            <person name="Sullivan W."/>
            <person name="Andreopoulos W.B."/>
            <person name="Clum A."/>
            <person name="Lindquist E."/>
            <person name="Daum C."/>
            <person name="Ramamoorthy G.K."/>
            <person name="Gryganskyi A."/>
            <person name="Culley D."/>
            <person name="Magnuson J.K."/>
            <person name="James T.Y."/>
            <person name="O'Malley M.A."/>
            <person name="Stajich J.E."/>
            <person name="Spatafora J.W."/>
            <person name="Visel A."/>
            <person name="Grigoriev I.V."/>
        </authorList>
    </citation>
    <scope>NUCLEOTIDE SEQUENCE [LARGE SCALE GENOMIC DNA]</scope>
    <source>
        <strain evidence="2 3">62-1032</strain>
    </source>
</reference>
<keyword evidence="3" id="KW-1185">Reference proteome</keyword>
<dbReference type="PANTHER" id="PTHR42840:SF6">
    <property type="entry name" value="BINDING ROSSMANN FOLD OXIDOREDUCTASE, PUTATIVE (AFU_ORTHOLOGUE AFUA_3G11930)-RELATED"/>
    <property type="match status" value="1"/>
</dbReference>
<dbReference type="InterPro" id="IPR000683">
    <property type="entry name" value="Gfo/Idh/MocA-like_OxRdtase_N"/>
</dbReference>
<dbReference type="FunFam" id="3.30.360.10:FF:000030">
    <property type="entry name" value="NAD binding Rossmann fold oxidoreductase"/>
    <property type="match status" value="1"/>
</dbReference>
<organism evidence="2 3">
    <name type="scientific">Leucosporidium creatinivorum</name>
    <dbReference type="NCBI Taxonomy" id="106004"/>
    <lineage>
        <taxon>Eukaryota</taxon>
        <taxon>Fungi</taxon>
        <taxon>Dikarya</taxon>
        <taxon>Basidiomycota</taxon>
        <taxon>Pucciniomycotina</taxon>
        <taxon>Microbotryomycetes</taxon>
        <taxon>Leucosporidiales</taxon>
        <taxon>Leucosporidium</taxon>
    </lineage>
</organism>
<name>A0A1Y2ER82_9BASI</name>
<dbReference type="GO" id="GO:0005737">
    <property type="term" value="C:cytoplasm"/>
    <property type="evidence" value="ECO:0007669"/>
    <property type="project" value="TreeGrafter"/>
</dbReference>
<sequence>MSPAPLAVAMIGSGEYTTGYTTGSVKSDKKIGVVGLSLFDLRRRGIVGNLSIAGTSDKWGAIREHFAKNIEGVYKDMDCTFEPYPAVGAARDPDAYKAAIDALPPKSAITIFTPDSTHHAIALYAIERGHHVLVTKPATQTLADHTDLIKAAEKHGVYVCVEMHKRFDPTYADGKQKAKLIGDFTFFSSYMSQPKTQLETFAAWAGKDSDISYYLNSHHIDVHAWYLEGIAGNWRPTRVTASASTGTATSLGIADGCEDSISLLVDWESADDLSKRGTAVYTASWTAPVGAGVHSEQHFHYMGSKGEVRVNQSRRGYNVTIDGQGNSDINAFYMMYSPDAEGYFQGQHGYGYISIEKFVTTCQRVNAGEVKLSDLDKSMPTIKNTVLSGAILEAGRRSLDEKRSVNIKKVGEEWTLV</sequence>
<dbReference type="OrthoDB" id="2127032at2759"/>
<dbReference type="Proteomes" id="UP000193467">
    <property type="component" value="Unassembled WGS sequence"/>
</dbReference>
<dbReference type="EMBL" id="MCGR01000043">
    <property type="protein sequence ID" value="ORY74032.1"/>
    <property type="molecule type" value="Genomic_DNA"/>
</dbReference>
<accession>A0A1Y2ER82</accession>
<feature type="domain" description="Gfo/Idh/MocA-like oxidoreductase N-terminal" evidence="1">
    <location>
        <begin position="105"/>
        <end position="162"/>
    </location>
</feature>
<dbReference type="AlphaFoldDB" id="A0A1Y2ER82"/>
<comment type="caution">
    <text evidence="2">The sequence shown here is derived from an EMBL/GenBank/DDBJ whole genome shotgun (WGS) entry which is preliminary data.</text>
</comment>
<proteinExistence type="predicted"/>